<evidence type="ECO:0000256" key="1">
    <source>
        <dbReference type="ARBA" id="ARBA00022491"/>
    </source>
</evidence>
<dbReference type="Pfam" id="PF06445">
    <property type="entry name" value="GyrI-like"/>
    <property type="match status" value="1"/>
</dbReference>
<dbReference type="InterPro" id="IPR047057">
    <property type="entry name" value="MerR_fam"/>
</dbReference>
<keyword evidence="2" id="KW-0805">Transcription regulation</keyword>
<feature type="domain" description="HTH merR-type" evidence="5">
    <location>
        <begin position="6"/>
        <end position="75"/>
    </location>
</feature>
<evidence type="ECO:0000313" key="6">
    <source>
        <dbReference type="EMBL" id="NMD99685.1"/>
    </source>
</evidence>
<dbReference type="InterPro" id="IPR000551">
    <property type="entry name" value="MerR-type_HTH_dom"/>
</dbReference>
<dbReference type="PROSITE" id="PS00552">
    <property type="entry name" value="HTH_MERR_1"/>
    <property type="match status" value="1"/>
</dbReference>
<sequence length="290" mass="33774">MARKRSFHTGEFARIVGVNKRTLHYYDAQGIFRPARVEPNGYRSYSFQQFYPFYMLRHFRAMGLDLAEIKEYMEHRSPARLDALLTEQQAWLTGELARLQHQMRIVRNQRALLAQAAHVTCGRVEEVVLPAAHLVISRNVRKLALQGDSPTLERAMTEHLRYVFEHKADAGYGMGFMLSPEEYLTPGRENFESYYFTVTERPLRAIERPYRFERPAGRYLVTYFAGDYEDTARPYALLRDYLRTHHLRAAGYSYEESILEEMSSRDVRDYLTRILVPVAAEASPCGQDAI</sequence>
<dbReference type="Proteomes" id="UP000543804">
    <property type="component" value="Unassembled WGS sequence"/>
</dbReference>
<dbReference type="SMART" id="SM00422">
    <property type="entry name" value="HTH_MERR"/>
    <property type="match status" value="1"/>
</dbReference>
<protein>
    <submittedName>
        <fullName evidence="6">MerR family transcriptional regulator</fullName>
    </submittedName>
</protein>
<accession>A0A848BCS0</accession>
<proteinExistence type="predicted"/>
<dbReference type="InterPro" id="IPR029442">
    <property type="entry name" value="GyrI-like"/>
</dbReference>
<dbReference type="PANTHER" id="PTHR30204:SF69">
    <property type="entry name" value="MERR-FAMILY TRANSCRIPTIONAL REGULATOR"/>
    <property type="match status" value="1"/>
</dbReference>
<evidence type="ECO:0000313" key="7">
    <source>
        <dbReference type="Proteomes" id="UP000543804"/>
    </source>
</evidence>
<dbReference type="InterPro" id="IPR011256">
    <property type="entry name" value="Reg_factor_effector_dom_sf"/>
</dbReference>
<keyword evidence="7" id="KW-1185">Reference proteome</keyword>
<dbReference type="Gene3D" id="3.20.80.10">
    <property type="entry name" value="Regulatory factor, effector binding domain"/>
    <property type="match status" value="1"/>
</dbReference>
<dbReference type="InterPro" id="IPR009061">
    <property type="entry name" value="DNA-bd_dom_put_sf"/>
</dbReference>
<dbReference type="Pfam" id="PF13411">
    <property type="entry name" value="MerR_1"/>
    <property type="match status" value="1"/>
</dbReference>
<evidence type="ECO:0000256" key="2">
    <source>
        <dbReference type="ARBA" id="ARBA00023015"/>
    </source>
</evidence>
<dbReference type="SUPFAM" id="SSF55136">
    <property type="entry name" value="Probable bacterial effector-binding domain"/>
    <property type="match status" value="1"/>
</dbReference>
<name>A0A848BCS0_9FIRM</name>
<keyword evidence="4" id="KW-0804">Transcription</keyword>
<dbReference type="Gene3D" id="1.10.1660.10">
    <property type="match status" value="1"/>
</dbReference>
<evidence type="ECO:0000256" key="3">
    <source>
        <dbReference type="ARBA" id="ARBA00023125"/>
    </source>
</evidence>
<comment type="caution">
    <text evidence="6">The sequence shown here is derived from an EMBL/GenBank/DDBJ whole genome shotgun (WGS) entry which is preliminary data.</text>
</comment>
<evidence type="ECO:0000256" key="4">
    <source>
        <dbReference type="ARBA" id="ARBA00023163"/>
    </source>
</evidence>
<gene>
    <name evidence="6" type="ORF">HF878_09490</name>
</gene>
<dbReference type="PANTHER" id="PTHR30204">
    <property type="entry name" value="REDOX-CYCLING DRUG-SENSING TRANSCRIPTIONAL ACTIVATOR SOXR"/>
    <property type="match status" value="1"/>
</dbReference>
<reference evidence="6 7" key="1">
    <citation type="submission" date="2020-04" db="EMBL/GenBank/DDBJ databases">
        <authorList>
            <person name="Hitch T.C.A."/>
            <person name="Wylensek D."/>
            <person name="Clavel T."/>
        </authorList>
    </citation>
    <scope>NUCLEOTIDE SEQUENCE [LARGE SCALE GENOMIC DNA]</scope>
    <source>
        <strain evidence="6 7">PG-130-P53-12</strain>
    </source>
</reference>
<dbReference type="SUPFAM" id="SSF46955">
    <property type="entry name" value="Putative DNA-binding domain"/>
    <property type="match status" value="1"/>
</dbReference>
<dbReference type="RefSeq" id="WP_170077930.1">
    <property type="nucleotide sequence ID" value="NZ_JABAFA010000047.1"/>
</dbReference>
<dbReference type="AlphaFoldDB" id="A0A848BCS0"/>
<keyword evidence="3" id="KW-0238">DNA-binding</keyword>
<evidence type="ECO:0000259" key="5">
    <source>
        <dbReference type="PROSITE" id="PS50937"/>
    </source>
</evidence>
<dbReference type="PROSITE" id="PS50937">
    <property type="entry name" value="HTH_MERR_2"/>
    <property type="match status" value="1"/>
</dbReference>
<dbReference type="GO" id="GO:0003677">
    <property type="term" value="F:DNA binding"/>
    <property type="evidence" value="ECO:0007669"/>
    <property type="project" value="UniProtKB-KW"/>
</dbReference>
<organism evidence="6 7">
    <name type="scientific">Selenomonas bovis</name>
    <dbReference type="NCBI Taxonomy" id="416586"/>
    <lineage>
        <taxon>Bacteria</taxon>
        <taxon>Bacillati</taxon>
        <taxon>Bacillota</taxon>
        <taxon>Negativicutes</taxon>
        <taxon>Selenomonadales</taxon>
        <taxon>Selenomonadaceae</taxon>
        <taxon>Selenomonas</taxon>
    </lineage>
</organism>
<dbReference type="EMBL" id="JABAFA010000047">
    <property type="protein sequence ID" value="NMD99685.1"/>
    <property type="molecule type" value="Genomic_DNA"/>
</dbReference>
<dbReference type="GO" id="GO:0003700">
    <property type="term" value="F:DNA-binding transcription factor activity"/>
    <property type="evidence" value="ECO:0007669"/>
    <property type="project" value="InterPro"/>
</dbReference>
<keyword evidence="1" id="KW-0678">Repressor</keyword>